<protein>
    <submittedName>
        <fullName evidence="1">Uncharacterized protein</fullName>
    </submittedName>
</protein>
<proteinExistence type="predicted"/>
<dbReference type="Proteomes" id="UP000190857">
    <property type="component" value="Unassembled WGS sequence"/>
</dbReference>
<dbReference type="EMBL" id="FUZP01000003">
    <property type="protein sequence ID" value="SKC68360.1"/>
    <property type="molecule type" value="Genomic_DNA"/>
</dbReference>
<accession>A0A1T5KXH2</accession>
<organism evidence="1 2">
    <name type="scientific">Okibacterium fritillariae</name>
    <dbReference type="NCBI Taxonomy" id="123320"/>
    <lineage>
        <taxon>Bacteria</taxon>
        <taxon>Bacillati</taxon>
        <taxon>Actinomycetota</taxon>
        <taxon>Actinomycetes</taxon>
        <taxon>Micrococcales</taxon>
        <taxon>Microbacteriaceae</taxon>
        <taxon>Okibacterium</taxon>
    </lineage>
</organism>
<gene>
    <name evidence="1" type="ORF">SAMN06309945_2624</name>
</gene>
<evidence type="ECO:0000313" key="2">
    <source>
        <dbReference type="Proteomes" id="UP000190857"/>
    </source>
</evidence>
<evidence type="ECO:0000313" key="1">
    <source>
        <dbReference type="EMBL" id="SKC68360.1"/>
    </source>
</evidence>
<keyword evidence="2" id="KW-1185">Reference proteome</keyword>
<dbReference type="AlphaFoldDB" id="A0A1T5KXH2"/>
<sequence length="108" mass="11613">MIYYANDTLRTGTDISRAVLAYAGALARRNSSATVDIPIRRDDGTQGRANLLLGPASQLVAEAYTDNAEEIVDEELVDSLHALVKNLAVGTGRPFDEGDVEAVDDDYV</sequence>
<reference evidence="1 2" key="1">
    <citation type="submission" date="2017-02" db="EMBL/GenBank/DDBJ databases">
        <authorList>
            <person name="Peterson S.W."/>
        </authorList>
    </citation>
    <scope>NUCLEOTIDE SEQUENCE [LARGE SCALE GENOMIC DNA]</scope>
    <source>
        <strain evidence="1 2">VKM Ac-2059</strain>
    </source>
</reference>
<dbReference type="STRING" id="123320.SAMN06309945_2624"/>
<name>A0A1T5KXH2_9MICO</name>